<organism evidence="6 7">
    <name type="scientific">Alligator mississippiensis</name>
    <name type="common">American alligator</name>
    <dbReference type="NCBI Taxonomy" id="8496"/>
    <lineage>
        <taxon>Eukaryota</taxon>
        <taxon>Metazoa</taxon>
        <taxon>Chordata</taxon>
        <taxon>Craniata</taxon>
        <taxon>Vertebrata</taxon>
        <taxon>Euteleostomi</taxon>
        <taxon>Archelosauria</taxon>
        <taxon>Archosauria</taxon>
        <taxon>Crocodylia</taxon>
        <taxon>Alligatoridae</taxon>
        <taxon>Alligatorinae</taxon>
        <taxon>Alligator</taxon>
    </lineage>
</organism>
<feature type="coiled-coil region" evidence="4">
    <location>
        <begin position="280"/>
        <end position="314"/>
    </location>
</feature>
<dbReference type="Gene3D" id="1.20.5.1160">
    <property type="entry name" value="Vasodilator-stimulated phosphoprotein"/>
    <property type="match status" value="1"/>
</dbReference>
<gene>
    <name evidence="6" type="ORF">Y1Q_0018443</name>
</gene>
<dbReference type="GO" id="GO:0005882">
    <property type="term" value="C:intermediate filament"/>
    <property type="evidence" value="ECO:0007669"/>
    <property type="project" value="UniProtKB-KW"/>
</dbReference>
<dbReference type="GO" id="GO:0030855">
    <property type="term" value="P:epithelial cell differentiation"/>
    <property type="evidence" value="ECO:0007669"/>
    <property type="project" value="TreeGrafter"/>
</dbReference>
<dbReference type="FunFam" id="1.20.5.1160:FF:000002">
    <property type="entry name" value="Type I keratin 10"/>
    <property type="match status" value="1"/>
</dbReference>
<keyword evidence="2" id="KW-0403">Intermediate filament</keyword>
<dbReference type="eggNOG" id="ENOG502S3P2">
    <property type="taxonomic scope" value="Eukaryota"/>
</dbReference>
<dbReference type="AlphaFoldDB" id="A0A151PCG6"/>
<evidence type="ECO:0000256" key="4">
    <source>
        <dbReference type="SAM" id="Coils"/>
    </source>
</evidence>
<dbReference type="PROSITE" id="PS51842">
    <property type="entry name" value="IF_ROD_2"/>
    <property type="match status" value="1"/>
</dbReference>
<proteinExistence type="predicted"/>
<dbReference type="Pfam" id="PF00038">
    <property type="entry name" value="Filament"/>
    <property type="match status" value="1"/>
</dbReference>
<dbReference type="STRING" id="8496.A0A151PCG6"/>
<dbReference type="GO" id="GO:0005198">
    <property type="term" value="F:structural molecule activity"/>
    <property type="evidence" value="ECO:0007669"/>
    <property type="project" value="InterPro"/>
</dbReference>
<dbReference type="GO" id="GO:0045109">
    <property type="term" value="P:intermediate filament organization"/>
    <property type="evidence" value="ECO:0007669"/>
    <property type="project" value="TreeGrafter"/>
</dbReference>
<keyword evidence="3 4" id="KW-0175">Coiled coil</keyword>
<sequence length="337" mass="38834">MRVGFSGGFVGVGDGISGVCCSDEKLTMQNLNDHLASYLDKVRCLEEENAELECRIWDWYAKHGPTCEPRDYSCYYKEIEDLQNQIICATLENNKILLNIDNNRMTADDYRVKYETECGLHQCVEADLNGLHLILDQLTGCRADLEIQFENLKEEICHVKKSHEEEMNCLRSQSTGDVSVEVNSCPGPDLRKILEDMRCQYETLIDQNRKEIEDWYACKLEEVHQDVVTSSQEMVSSNNQVIELRRKLQSMEIDLLAQCSMRDTLEASLAETKCCYNTHLAEIQKQITWAEQQLAELRGEMECQNQEYRNLLDIKCCLEQEIQTYCCLLEGGHHGIV</sequence>
<dbReference type="Proteomes" id="UP000050525">
    <property type="component" value="Unassembled WGS sequence"/>
</dbReference>
<evidence type="ECO:0000313" key="7">
    <source>
        <dbReference type="Proteomes" id="UP000050525"/>
    </source>
</evidence>
<dbReference type="FunFam" id="1.20.5.500:FF:000001">
    <property type="entry name" value="Type II keratin 23"/>
    <property type="match status" value="1"/>
</dbReference>
<evidence type="ECO:0000256" key="2">
    <source>
        <dbReference type="ARBA" id="ARBA00022754"/>
    </source>
</evidence>
<keyword evidence="1" id="KW-0416">Keratin</keyword>
<feature type="coiled-coil region" evidence="4">
    <location>
        <begin position="194"/>
        <end position="254"/>
    </location>
</feature>
<accession>A0A151PCG6</accession>
<dbReference type="SMART" id="SM01391">
    <property type="entry name" value="Filament"/>
    <property type="match status" value="1"/>
</dbReference>
<evidence type="ECO:0000259" key="5">
    <source>
        <dbReference type="PROSITE" id="PS51842"/>
    </source>
</evidence>
<protein>
    <submittedName>
        <fullName evidence="6">Keratin, type I cytoskeletal 14-like</fullName>
    </submittedName>
</protein>
<reference evidence="6 7" key="1">
    <citation type="journal article" date="2012" name="Genome Biol.">
        <title>Sequencing three crocodilian genomes to illuminate the evolution of archosaurs and amniotes.</title>
        <authorList>
            <person name="St John J.A."/>
            <person name="Braun E.L."/>
            <person name="Isberg S.R."/>
            <person name="Miles L.G."/>
            <person name="Chong A.Y."/>
            <person name="Gongora J."/>
            <person name="Dalzell P."/>
            <person name="Moran C."/>
            <person name="Bed'hom B."/>
            <person name="Abzhanov A."/>
            <person name="Burgess S.C."/>
            <person name="Cooksey A.M."/>
            <person name="Castoe T.A."/>
            <person name="Crawford N.G."/>
            <person name="Densmore L.D."/>
            <person name="Drew J.C."/>
            <person name="Edwards S.V."/>
            <person name="Faircloth B.C."/>
            <person name="Fujita M.K."/>
            <person name="Greenwold M.J."/>
            <person name="Hoffmann F.G."/>
            <person name="Howard J.M."/>
            <person name="Iguchi T."/>
            <person name="Janes D.E."/>
            <person name="Khan S.Y."/>
            <person name="Kohno S."/>
            <person name="de Koning A.J."/>
            <person name="Lance S.L."/>
            <person name="McCarthy F.M."/>
            <person name="McCormack J.E."/>
            <person name="Merchant M.E."/>
            <person name="Peterson D.G."/>
            <person name="Pollock D.D."/>
            <person name="Pourmand N."/>
            <person name="Raney B.J."/>
            <person name="Roessler K.A."/>
            <person name="Sanford J.R."/>
            <person name="Sawyer R.H."/>
            <person name="Schmidt C.J."/>
            <person name="Triplett E.W."/>
            <person name="Tuberville T.D."/>
            <person name="Venegas-Anaya M."/>
            <person name="Howard J.T."/>
            <person name="Jarvis E.D."/>
            <person name="Guillette L.J.Jr."/>
            <person name="Glenn T.C."/>
            <person name="Green R.E."/>
            <person name="Ray D.A."/>
        </authorList>
    </citation>
    <scope>NUCLEOTIDE SEQUENCE [LARGE SCALE GENOMIC DNA]</scope>
    <source>
        <strain evidence="6">KSC_2009_1</strain>
    </source>
</reference>
<evidence type="ECO:0000256" key="3">
    <source>
        <dbReference type="ARBA" id="ARBA00023054"/>
    </source>
</evidence>
<dbReference type="Gene3D" id="1.20.5.170">
    <property type="match status" value="1"/>
</dbReference>
<dbReference type="InterPro" id="IPR002957">
    <property type="entry name" value="Keratin_I"/>
</dbReference>
<dbReference type="InterPro" id="IPR039008">
    <property type="entry name" value="IF_rod_dom"/>
</dbReference>
<dbReference type="FunFam" id="1.20.5.170:FF:000002">
    <property type="entry name" value="Type I keratin KA11"/>
    <property type="match status" value="1"/>
</dbReference>
<dbReference type="EMBL" id="AKHW03000499">
    <property type="protein sequence ID" value="KYO46698.1"/>
    <property type="molecule type" value="Genomic_DNA"/>
</dbReference>
<feature type="domain" description="IF rod" evidence="5">
    <location>
        <begin position="24"/>
        <end position="336"/>
    </location>
</feature>
<keyword evidence="7" id="KW-1185">Reference proteome</keyword>
<feature type="coiled-coil region" evidence="4">
    <location>
        <begin position="28"/>
        <end position="55"/>
    </location>
</feature>
<dbReference type="Gene3D" id="1.20.5.500">
    <property type="entry name" value="Single helix bin"/>
    <property type="match status" value="1"/>
</dbReference>
<dbReference type="SUPFAM" id="SSF64593">
    <property type="entry name" value="Intermediate filament protein, coiled coil region"/>
    <property type="match status" value="2"/>
</dbReference>
<comment type="caution">
    <text evidence="6">The sequence shown here is derived from an EMBL/GenBank/DDBJ whole genome shotgun (WGS) entry which is preliminary data.</text>
</comment>
<dbReference type="PANTHER" id="PTHR23239:SF372">
    <property type="entry name" value="IF ROD DOMAIN-CONTAINING PROTEIN"/>
    <property type="match status" value="1"/>
</dbReference>
<name>A0A151PCG6_ALLMI</name>
<dbReference type="PANTHER" id="PTHR23239">
    <property type="entry name" value="INTERMEDIATE FILAMENT"/>
    <property type="match status" value="1"/>
</dbReference>
<dbReference type="PRINTS" id="PR01248">
    <property type="entry name" value="TYPE1KERATIN"/>
</dbReference>
<evidence type="ECO:0000256" key="1">
    <source>
        <dbReference type="ARBA" id="ARBA00022744"/>
    </source>
</evidence>
<evidence type="ECO:0000313" key="6">
    <source>
        <dbReference type="EMBL" id="KYO46698.1"/>
    </source>
</evidence>